<dbReference type="InterPro" id="IPR021560">
    <property type="entry name" value="DUF3021"/>
</dbReference>
<protein>
    <recommendedName>
        <fullName evidence="4">DUF3021 domain-containing protein</fullName>
    </recommendedName>
</protein>
<keyword evidence="1" id="KW-1133">Transmembrane helix</keyword>
<evidence type="ECO:0000313" key="2">
    <source>
        <dbReference type="EMBL" id="KZU97038.1"/>
    </source>
</evidence>
<organism evidence="2 3">
    <name type="scientific">Lactiplantibacillus plantarum</name>
    <name type="common">Lactobacillus plantarum</name>
    <dbReference type="NCBI Taxonomy" id="1590"/>
    <lineage>
        <taxon>Bacteria</taxon>
        <taxon>Bacillati</taxon>
        <taxon>Bacillota</taxon>
        <taxon>Bacilli</taxon>
        <taxon>Lactobacillales</taxon>
        <taxon>Lactobacillaceae</taxon>
        <taxon>Lactiplantibacillus</taxon>
    </lineage>
</organism>
<accession>A0A165S4G5</accession>
<keyword evidence="1" id="KW-0812">Transmembrane</keyword>
<dbReference type="RefSeq" id="WP_044428702.1">
    <property type="nucleotide sequence ID" value="NZ_CP010528.1"/>
</dbReference>
<proteinExistence type="predicted"/>
<gene>
    <name evidence="2" type="ORF">Lp19_1014</name>
</gene>
<evidence type="ECO:0000256" key="1">
    <source>
        <dbReference type="SAM" id="Phobius"/>
    </source>
</evidence>
<feature type="transmembrane region" description="Helical" evidence="1">
    <location>
        <begin position="113"/>
        <end position="134"/>
    </location>
</feature>
<evidence type="ECO:0008006" key="4">
    <source>
        <dbReference type="Google" id="ProtNLM"/>
    </source>
</evidence>
<comment type="caution">
    <text evidence="2">The sequence shown here is derived from an EMBL/GenBank/DDBJ whole genome shotgun (WGS) entry which is preliminary data.</text>
</comment>
<feature type="transmembrane region" description="Helical" evidence="1">
    <location>
        <begin position="50"/>
        <end position="74"/>
    </location>
</feature>
<evidence type="ECO:0000313" key="3">
    <source>
        <dbReference type="Proteomes" id="UP000076882"/>
    </source>
</evidence>
<dbReference type="KEGG" id="lpb:SH83_00560"/>
<sequence length="151" mass="17269">MKRLWHTLLIGAIGGIVIGYLMALGFSTFFNTTYLFPSNPTFVSHWSSPLAATQLSTLLWILIGEVWAFSSWLFEIETWSITKQTIAHCLCSYLGMTPLAILCGWFPLNVRWFGFYTLIYIGAYIGLWLIEMALARIKVIQLNQQLTNHRS</sequence>
<feature type="transmembrane region" description="Helical" evidence="1">
    <location>
        <begin position="7"/>
        <end position="30"/>
    </location>
</feature>
<dbReference type="Pfam" id="PF11457">
    <property type="entry name" value="DUF3021"/>
    <property type="match status" value="1"/>
</dbReference>
<name>A0A165S4G5_LACPN</name>
<dbReference type="AlphaFoldDB" id="A0A165S4G5"/>
<dbReference type="EMBL" id="LUXM01000018">
    <property type="protein sequence ID" value="KZU97038.1"/>
    <property type="molecule type" value="Genomic_DNA"/>
</dbReference>
<reference evidence="2 3" key="1">
    <citation type="submission" date="2016-03" db="EMBL/GenBank/DDBJ databases">
        <title>Comparative genomics of 54 Lactobacillus plantarum strains reveals genomic uncoupling from niche constraints.</title>
        <authorList>
            <person name="Martino M.E."/>
        </authorList>
    </citation>
    <scope>NUCLEOTIDE SEQUENCE [LARGE SCALE GENOMIC DNA]</scope>
    <source>
        <strain evidence="2 3">19.1</strain>
    </source>
</reference>
<keyword evidence="1" id="KW-0472">Membrane</keyword>
<dbReference type="PATRIC" id="fig|1590.144.peg.114"/>
<feature type="transmembrane region" description="Helical" evidence="1">
    <location>
        <begin position="86"/>
        <end position="107"/>
    </location>
</feature>
<dbReference type="Proteomes" id="UP000076882">
    <property type="component" value="Unassembled WGS sequence"/>
</dbReference>